<dbReference type="GO" id="GO:0005524">
    <property type="term" value="F:ATP binding"/>
    <property type="evidence" value="ECO:0007669"/>
    <property type="project" value="UniProtKB-KW"/>
</dbReference>
<keyword evidence="8" id="KW-0902">Two-component regulatory system</keyword>
<proteinExistence type="predicted"/>
<evidence type="ECO:0000256" key="3">
    <source>
        <dbReference type="ARBA" id="ARBA00022553"/>
    </source>
</evidence>
<protein>
    <recommendedName>
        <fullName evidence="2">histidine kinase</fullName>
        <ecNumber evidence="2">2.7.13.3</ecNumber>
    </recommendedName>
</protein>
<evidence type="ECO:0000256" key="7">
    <source>
        <dbReference type="ARBA" id="ARBA00022840"/>
    </source>
</evidence>
<reference evidence="12 13" key="1">
    <citation type="submission" date="2018-06" db="EMBL/GenBank/DDBJ databases">
        <title>Sphaerisporangium craniellae sp. nov., isolated from a marine sponge in the South China Sea.</title>
        <authorList>
            <person name="Li L."/>
        </authorList>
    </citation>
    <scope>NUCLEOTIDE SEQUENCE [LARGE SCALE GENOMIC DNA]</scope>
    <source>
        <strain evidence="12 13">LHW63015</strain>
    </source>
</reference>
<dbReference type="GO" id="GO:0046983">
    <property type="term" value="F:protein dimerization activity"/>
    <property type="evidence" value="ECO:0007669"/>
    <property type="project" value="InterPro"/>
</dbReference>
<keyword evidence="9" id="KW-0812">Transmembrane</keyword>
<evidence type="ECO:0000256" key="6">
    <source>
        <dbReference type="ARBA" id="ARBA00022777"/>
    </source>
</evidence>
<keyword evidence="13" id="KW-1185">Reference proteome</keyword>
<comment type="catalytic activity">
    <reaction evidence="1">
        <text>ATP + protein L-histidine = ADP + protein N-phospho-L-histidine.</text>
        <dbReference type="EC" id="2.7.13.3"/>
    </reaction>
</comment>
<dbReference type="PANTHER" id="PTHR24421">
    <property type="entry name" value="NITRATE/NITRITE SENSOR PROTEIN NARX-RELATED"/>
    <property type="match status" value="1"/>
</dbReference>
<evidence type="ECO:0000259" key="10">
    <source>
        <dbReference type="Pfam" id="PF02518"/>
    </source>
</evidence>
<keyword evidence="9" id="KW-0472">Membrane</keyword>
<name>A0A366LMY5_9ACTN</name>
<dbReference type="InterPro" id="IPR050482">
    <property type="entry name" value="Sensor_HK_TwoCompSys"/>
</dbReference>
<keyword evidence="4" id="KW-0808">Transferase</keyword>
<dbReference type="Proteomes" id="UP000253303">
    <property type="component" value="Unassembled WGS sequence"/>
</dbReference>
<evidence type="ECO:0000256" key="8">
    <source>
        <dbReference type="ARBA" id="ARBA00023012"/>
    </source>
</evidence>
<feature type="domain" description="Signal transduction histidine kinase subgroup 3 dimerisation and phosphoacceptor" evidence="11">
    <location>
        <begin position="96"/>
        <end position="159"/>
    </location>
</feature>
<dbReference type="GO" id="GO:0016020">
    <property type="term" value="C:membrane"/>
    <property type="evidence" value="ECO:0007669"/>
    <property type="project" value="InterPro"/>
</dbReference>
<organism evidence="12 13">
    <name type="scientific">Spongiactinospora rosea</name>
    <dbReference type="NCBI Taxonomy" id="2248750"/>
    <lineage>
        <taxon>Bacteria</taxon>
        <taxon>Bacillati</taxon>
        <taxon>Actinomycetota</taxon>
        <taxon>Actinomycetes</taxon>
        <taxon>Streptosporangiales</taxon>
        <taxon>Streptosporangiaceae</taxon>
        <taxon>Spongiactinospora</taxon>
    </lineage>
</organism>
<dbReference type="CDD" id="cd16917">
    <property type="entry name" value="HATPase_UhpB-NarQ-NarX-like"/>
    <property type="match status" value="1"/>
</dbReference>
<evidence type="ECO:0000259" key="11">
    <source>
        <dbReference type="Pfam" id="PF07730"/>
    </source>
</evidence>
<dbReference type="InterPro" id="IPR003594">
    <property type="entry name" value="HATPase_dom"/>
</dbReference>
<keyword evidence="3" id="KW-0597">Phosphoprotein</keyword>
<dbReference type="Gene3D" id="3.30.565.10">
    <property type="entry name" value="Histidine kinase-like ATPase, C-terminal domain"/>
    <property type="match status" value="1"/>
</dbReference>
<keyword evidence="9" id="KW-1133">Transmembrane helix</keyword>
<dbReference type="Pfam" id="PF07730">
    <property type="entry name" value="HisKA_3"/>
    <property type="match status" value="1"/>
</dbReference>
<evidence type="ECO:0000256" key="9">
    <source>
        <dbReference type="SAM" id="Phobius"/>
    </source>
</evidence>
<dbReference type="EC" id="2.7.13.3" evidence="2"/>
<comment type="caution">
    <text evidence="12">The sequence shown here is derived from an EMBL/GenBank/DDBJ whole genome shotgun (WGS) entry which is preliminary data.</text>
</comment>
<dbReference type="InterPro" id="IPR036890">
    <property type="entry name" value="HATPase_C_sf"/>
</dbReference>
<dbReference type="PANTHER" id="PTHR24421:SF10">
    <property type="entry name" value="NITRATE_NITRITE SENSOR PROTEIN NARQ"/>
    <property type="match status" value="1"/>
</dbReference>
<dbReference type="GO" id="GO:0000155">
    <property type="term" value="F:phosphorelay sensor kinase activity"/>
    <property type="evidence" value="ECO:0007669"/>
    <property type="project" value="InterPro"/>
</dbReference>
<dbReference type="EMBL" id="QMEY01000027">
    <property type="protein sequence ID" value="RBQ15010.1"/>
    <property type="molecule type" value="Genomic_DNA"/>
</dbReference>
<evidence type="ECO:0000313" key="13">
    <source>
        <dbReference type="Proteomes" id="UP000253303"/>
    </source>
</evidence>
<dbReference type="Pfam" id="PF02518">
    <property type="entry name" value="HATPase_c"/>
    <property type="match status" value="1"/>
</dbReference>
<evidence type="ECO:0000313" key="12">
    <source>
        <dbReference type="EMBL" id="RBQ15010.1"/>
    </source>
</evidence>
<keyword evidence="7" id="KW-0067">ATP-binding</keyword>
<evidence type="ECO:0000256" key="1">
    <source>
        <dbReference type="ARBA" id="ARBA00000085"/>
    </source>
</evidence>
<dbReference type="OrthoDB" id="5241784at2"/>
<feature type="transmembrane region" description="Helical" evidence="9">
    <location>
        <begin position="26"/>
        <end position="44"/>
    </location>
</feature>
<feature type="transmembrane region" description="Helical" evidence="9">
    <location>
        <begin position="50"/>
        <end position="71"/>
    </location>
</feature>
<dbReference type="InterPro" id="IPR011712">
    <property type="entry name" value="Sig_transdc_His_kin_sub3_dim/P"/>
</dbReference>
<keyword evidence="5" id="KW-0547">Nucleotide-binding</keyword>
<sequence length="297" mass="31646">MRRPGAVLRIARVGGDQAIPRRRRPVWPAAVAVHLVLLFALLAVGHDSGAAIIVPVVVVALAALTTGWAVLRARRQRIAYEARLTAWAGERAAQAERLRIARELHDIVSHGLGLITVRASAARHLGGTDDRAGALSDVERISRQTTTELRRMLNVLRDSASAEPAVPLRPAETLDDLPAIIEDARRAGPAVTLRLDDVDGVSPGAQLAICFVVREALTNTARHAGPTGASVYVRRDGDWIVTSVHDEGPVPGWTPHPGAGHGIAGLRERLTALGGTFQAEQAGNGFRVTARVPEARP</sequence>
<gene>
    <name evidence="12" type="ORF">DP939_38160</name>
</gene>
<dbReference type="SUPFAM" id="SSF55874">
    <property type="entry name" value="ATPase domain of HSP90 chaperone/DNA topoisomerase II/histidine kinase"/>
    <property type="match status" value="1"/>
</dbReference>
<accession>A0A366LMY5</accession>
<feature type="domain" description="Histidine kinase/HSP90-like ATPase" evidence="10">
    <location>
        <begin position="207"/>
        <end position="295"/>
    </location>
</feature>
<dbReference type="AlphaFoldDB" id="A0A366LMY5"/>
<dbReference type="Gene3D" id="1.20.5.1930">
    <property type="match status" value="1"/>
</dbReference>
<keyword evidence="6 12" id="KW-0418">Kinase</keyword>
<evidence type="ECO:0000256" key="2">
    <source>
        <dbReference type="ARBA" id="ARBA00012438"/>
    </source>
</evidence>
<evidence type="ECO:0000256" key="4">
    <source>
        <dbReference type="ARBA" id="ARBA00022679"/>
    </source>
</evidence>
<evidence type="ECO:0000256" key="5">
    <source>
        <dbReference type="ARBA" id="ARBA00022741"/>
    </source>
</evidence>